<dbReference type="PANTHER" id="PTHR10088:SF4">
    <property type="entry name" value="GLUCOKINASE REGULATORY PROTEIN"/>
    <property type="match status" value="1"/>
</dbReference>
<dbReference type="PATRIC" id="fig|220754.4.peg.191"/>
<evidence type="ECO:0000256" key="9">
    <source>
        <dbReference type="ARBA" id="ARBA00070061"/>
    </source>
</evidence>
<dbReference type="EC" id="4.2.1.126" evidence="8 12"/>
<dbReference type="GO" id="GO:0046348">
    <property type="term" value="P:amino sugar catabolic process"/>
    <property type="evidence" value="ECO:0007669"/>
    <property type="project" value="InterPro"/>
</dbReference>
<keyword evidence="2 12" id="KW-0456">Lyase</keyword>
<feature type="domain" description="SIS" evidence="13">
    <location>
        <begin position="55"/>
        <end position="218"/>
    </location>
</feature>
<comment type="pathway">
    <text evidence="12">Amino-sugar metabolism; N-acetylmuramate degradation.</text>
</comment>
<dbReference type="Pfam" id="PF22645">
    <property type="entry name" value="GKRP_SIS_N"/>
    <property type="match status" value="1"/>
</dbReference>
<dbReference type="NCBIfam" id="NF009222">
    <property type="entry name" value="PRK12570.1"/>
    <property type="match status" value="1"/>
</dbReference>
<protein>
    <recommendedName>
        <fullName evidence="9 12">N-acetylmuramic acid 6-phosphate etherase</fullName>
        <shortName evidence="12">MurNAc-6-P etherase</shortName>
        <ecNumber evidence="8 12">4.2.1.126</ecNumber>
    </recommendedName>
    <alternativeName>
        <fullName evidence="11 12">N-acetylmuramic acid 6-phosphate hydrolase</fullName>
    </alternativeName>
    <alternativeName>
        <fullName evidence="10 12">N-acetylmuramic acid 6-phosphate lyase</fullName>
    </alternativeName>
</protein>
<dbReference type="EMBL" id="JXRR01000001">
    <property type="protein sequence ID" value="KIL52859.1"/>
    <property type="molecule type" value="Genomic_DNA"/>
</dbReference>
<evidence type="ECO:0000256" key="4">
    <source>
        <dbReference type="ARBA" id="ARBA00051747"/>
    </source>
</evidence>
<dbReference type="InterPro" id="IPR046348">
    <property type="entry name" value="SIS_dom_sf"/>
</dbReference>
<evidence type="ECO:0000313" key="15">
    <source>
        <dbReference type="Proteomes" id="UP000031972"/>
    </source>
</evidence>
<dbReference type="InterPro" id="IPR040190">
    <property type="entry name" value="MURQ/GCKR"/>
</dbReference>
<dbReference type="NCBIfam" id="TIGR00274">
    <property type="entry name" value="N-acetylmuramic acid 6-phosphate etherase"/>
    <property type="match status" value="1"/>
</dbReference>
<name>A0A0C2SFZ8_9BACL</name>
<evidence type="ECO:0000256" key="6">
    <source>
        <dbReference type="ARBA" id="ARBA00060672"/>
    </source>
</evidence>
<dbReference type="GO" id="GO:0097173">
    <property type="term" value="P:N-acetylmuramic acid catabolic process"/>
    <property type="evidence" value="ECO:0007669"/>
    <property type="project" value="UniProtKB-UniPathway"/>
</dbReference>
<comment type="pathway">
    <text evidence="6">Cell wall biogenesis.</text>
</comment>
<dbReference type="FunFam" id="3.40.50.10490:FF:000014">
    <property type="entry name" value="N-acetylmuramic acid 6-phosphate etherase"/>
    <property type="match status" value="1"/>
</dbReference>
<evidence type="ECO:0000256" key="8">
    <source>
        <dbReference type="ARBA" id="ARBA00067056"/>
    </source>
</evidence>
<evidence type="ECO:0000256" key="12">
    <source>
        <dbReference type="HAMAP-Rule" id="MF_00068"/>
    </source>
</evidence>
<sequence length="298" mass="31635">MKLNKLSTEQRNKQTEQLDAMSIHDILRAMNEEDKTVPEAVKEVIPSIEQLVLKTIEQIKAGGRMIYLGAGTSGRLGVLDAAECPPTFGVDSSLVVGIIAGGEEALLEAVEGAEDSETLAAKDLDAIDLSDKDVVIGIAASGRTPYVKAGLVYASSKGAATASISCNTNAEISQKAGIPIEIQTGPEILTGSTRLKAGTAQKLVLNMISTSVMIGLGKVYQNLMVDVKATNRKLEHRAKNMIVQATGVDEETAAAFYGKSHQNVKTAIVMILAEVTVEEAARRLKEAEGFVRKAIKLS</sequence>
<comment type="function">
    <text evidence="12">Specifically catalyzes the cleavage of the D-lactyl ether substituent of MurNAc 6-phosphate, producing GlcNAc 6-phosphate and D-lactate.</text>
</comment>
<dbReference type="PROSITE" id="PS01272">
    <property type="entry name" value="GCKR"/>
    <property type="match status" value="1"/>
</dbReference>
<feature type="active site" description="Proton donor" evidence="12">
    <location>
        <position position="83"/>
    </location>
</feature>
<evidence type="ECO:0000256" key="10">
    <source>
        <dbReference type="ARBA" id="ARBA00077905"/>
    </source>
</evidence>
<dbReference type="Gene3D" id="3.40.50.10490">
    <property type="entry name" value="Glucose-6-phosphate isomerase like protein, domain 1"/>
    <property type="match status" value="1"/>
</dbReference>
<dbReference type="RefSeq" id="WP_041053659.1">
    <property type="nucleotide sequence ID" value="NZ_JXRR01000001.1"/>
</dbReference>
<dbReference type="GO" id="GO:0009254">
    <property type="term" value="P:peptidoglycan turnover"/>
    <property type="evidence" value="ECO:0007669"/>
    <property type="project" value="TreeGrafter"/>
</dbReference>
<comment type="similarity">
    <text evidence="7 12">Belongs to the GCKR-like family. MurNAc-6-P etherase subfamily.</text>
</comment>
<evidence type="ECO:0000256" key="1">
    <source>
        <dbReference type="ARBA" id="ARBA00011738"/>
    </source>
</evidence>
<evidence type="ECO:0000313" key="14">
    <source>
        <dbReference type="EMBL" id="KIL52859.1"/>
    </source>
</evidence>
<dbReference type="HAMAP" id="MF_00068">
    <property type="entry name" value="MurQ"/>
    <property type="match status" value="1"/>
</dbReference>
<comment type="caution">
    <text evidence="14">The sequence shown here is derived from an EMBL/GenBank/DDBJ whole genome shotgun (WGS) entry which is preliminary data.</text>
</comment>
<dbReference type="OrthoDB" id="9813395at2"/>
<dbReference type="AlphaFoldDB" id="A0A0C2SFZ8"/>
<dbReference type="NCBIfam" id="NF003915">
    <property type="entry name" value="PRK05441.1"/>
    <property type="match status" value="1"/>
</dbReference>
<keyword evidence="3 12" id="KW-0119">Carbohydrate metabolism</keyword>
<dbReference type="GO" id="GO:0097367">
    <property type="term" value="F:carbohydrate derivative binding"/>
    <property type="evidence" value="ECO:0007669"/>
    <property type="project" value="InterPro"/>
</dbReference>
<reference evidence="14 15" key="1">
    <citation type="submission" date="2015-01" db="EMBL/GenBank/DDBJ databases">
        <title>Jeotgalibacillus campisalis genome sequencing.</title>
        <authorList>
            <person name="Goh K.M."/>
            <person name="Chan K.-G."/>
            <person name="Yaakop A.S."/>
            <person name="Ee R."/>
            <person name="Gan H.M."/>
            <person name="Chan C.S."/>
        </authorList>
    </citation>
    <scope>NUCLEOTIDE SEQUENCE [LARGE SCALE GENOMIC DNA]</scope>
    <source>
        <strain evidence="14 15">SF-57</strain>
    </source>
</reference>
<dbReference type="Gene3D" id="1.10.8.1080">
    <property type="match status" value="1"/>
</dbReference>
<dbReference type="GO" id="GO:0016803">
    <property type="term" value="F:ether hydrolase activity"/>
    <property type="evidence" value="ECO:0007669"/>
    <property type="project" value="TreeGrafter"/>
</dbReference>
<dbReference type="InterPro" id="IPR001347">
    <property type="entry name" value="SIS_dom"/>
</dbReference>
<dbReference type="GO" id="GO:0016835">
    <property type="term" value="F:carbon-oxygen lyase activity"/>
    <property type="evidence" value="ECO:0007669"/>
    <property type="project" value="UniProtKB-UniRule"/>
</dbReference>
<dbReference type="UniPathway" id="UPA00342"/>
<dbReference type="PANTHER" id="PTHR10088">
    <property type="entry name" value="GLUCOKINASE REGULATORY PROTEIN"/>
    <property type="match status" value="1"/>
</dbReference>
<comment type="miscellaneous">
    <text evidence="12">A lyase-type mechanism (elimination/hydration) is suggested for the cleavage of the lactyl ether bond of MurNAc 6-phosphate, with the formation of an alpha,beta-unsaturated aldehyde intermediate with (E)-stereochemistry, followed by the syn addition of water to give product.</text>
</comment>
<comment type="catalytic activity">
    <reaction evidence="4 12">
        <text>N-acetyl-D-muramate 6-phosphate + H2O = N-acetyl-D-glucosamine 6-phosphate + (R)-lactate</text>
        <dbReference type="Rhea" id="RHEA:26410"/>
        <dbReference type="ChEBI" id="CHEBI:15377"/>
        <dbReference type="ChEBI" id="CHEBI:16004"/>
        <dbReference type="ChEBI" id="CHEBI:57513"/>
        <dbReference type="ChEBI" id="CHEBI:58722"/>
        <dbReference type="EC" id="4.2.1.126"/>
    </reaction>
</comment>
<dbReference type="InterPro" id="IPR005486">
    <property type="entry name" value="Glucokinase_regulatory_CS"/>
</dbReference>
<dbReference type="CDD" id="cd05007">
    <property type="entry name" value="SIS_Etherase"/>
    <property type="match status" value="1"/>
</dbReference>
<feature type="active site" evidence="12">
    <location>
        <position position="114"/>
    </location>
</feature>
<dbReference type="FunFam" id="1.10.8.1080:FF:000001">
    <property type="entry name" value="N-acetylmuramic acid 6-phosphate etherase"/>
    <property type="match status" value="1"/>
</dbReference>
<proteinExistence type="inferred from homology"/>
<dbReference type="PROSITE" id="PS51464">
    <property type="entry name" value="SIS"/>
    <property type="match status" value="1"/>
</dbReference>
<dbReference type="InterPro" id="IPR005488">
    <property type="entry name" value="Etherase_MurQ"/>
</dbReference>
<evidence type="ECO:0000256" key="7">
    <source>
        <dbReference type="ARBA" id="ARBA00061234"/>
    </source>
</evidence>
<keyword evidence="15" id="KW-1185">Reference proteome</keyword>
<comment type="pathway">
    <text evidence="5">Amino-sugar metabolism; 1,6-anhydro-N-acetylmuramate degradation.</text>
</comment>
<evidence type="ECO:0000256" key="3">
    <source>
        <dbReference type="ARBA" id="ARBA00023277"/>
    </source>
</evidence>
<evidence type="ECO:0000256" key="5">
    <source>
        <dbReference type="ARBA" id="ARBA00060595"/>
    </source>
</evidence>
<organism evidence="14 15">
    <name type="scientific">Jeotgalibacillus campisalis</name>
    <dbReference type="NCBI Taxonomy" id="220754"/>
    <lineage>
        <taxon>Bacteria</taxon>
        <taxon>Bacillati</taxon>
        <taxon>Bacillota</taxon>
        <taxon>Bacilli</taxon>
        <taxon>Bacillales</taxon>
        <taxon>Caryophanaceae</taxon>
        <taxon>Jeotgalibacillus</taxon>
    </lineage>
</organism>
<evidence type="ECO:0000259" key="13">
    <source>
        <dbReference type="PROSITE" id="PS51464"/>
    </source>
</evidence>
<gene>
    <name evidence="12" type="primary">murQ</name>
    <name evidence="14" type="ORF">KR50_01880</name>
</gene>
<dbReference type="Proteomes" id="UP000031972">
    <property type="component" value="Unassembled WGS sequence"/>
</dbReference>
<comment type="subunit">
    <text evidence="1 12">Homodimer.</text>
</comment>
<accession>A0A0C2SFZ8</accession>
<evidence type="ECO:0000256" key="11">
    <source>
        <dbReference type="ARBA" id="ARBA00084049"/>
    </source>
</evidence>
<evidence type="ECO:0000256" key="2">
    <source>
        <dbReference type="ARBA" id="ARBA00023239"/>
    </source>
</evidence>
<dbReference type="SUPFAM" id="SSF53697">
    <property type="entry name" value="SIS domain"/>
    <property type="match status" value="1"/>
</dbReference>